<dbReference type="AlphaFoldDB" id="A0AAW1L8F0"/>
<dbReference type="EMBL" id="JASPKY010000155">
    <property type="protein sequence ID" value="KAK9729969.1"/>
    <property type="molecule type" value="Genomic_DNA"/>
</dbReference>
<evidence type="ECO:0000259" key="1">
    <source>
        <dbReference type="Pfam" id="PF05225"/>
    </source>
</evidence>
<feature type="domain" description="HTH psq-type" evidence="1">
    <location>
        <begin position="48"/>
        <end position="76"/>
    </location>
</feature>
<keyword evidence="3" id="KW-1185">Reference proteome</keyword>
<dbReference type="Pfam" id="PF05225">
    <property type="entry name" value="HTH_psq"/>
    <property type="match status" value="1"/>
</dbReference>
<protein>
    <submittedName>
        <fullName evidence="2">CENP-B N-terminal DNA-binding domain</fullName>
    </submittedName>
</protein>
<dbReference type="InterPro" id="IPR007889">
    <property type="entry name" value="HTH_Psq"/>
</dbReference>
<accession>A0AAW1L8F0</accession>
<comment type="caution">
    <text evidence="2">The sequence shown here is derived from an EMBL/GenBank/DDBJ whole genome shotgun (WGS) entry which is preliminary data.</text>
</comment>
<sequence length="173" mass="20686">MEPNMRYRRDPKMRYIILGKTDKKKDLVLCVSFTDVFERKKKKTVEKEDMIKEVKAIRNEQMGYLQAAKRFGVPKEELVNLNLGKKQTSPDKLTQELVDYCTYINGKQKKRNSRKKWLKGFWRRHPQFTVRTPRVISFARVKGFDAENTQKVFDIFEKEIEKINFSTKVVQCR</sequence>
<name>A0AAW1L8F0_POPJA</name>
<organism evidence="2 3">
    <name type="scientific">Popillia japonica</name>
    <name type="common">Japanese beetle</name>
    <dbReference type="NCBI Taxonomy" id="7064"/>
    <lineage>
        <taxon>Eukaryota</taxon>
        <taxon>Metazoa</taxon>
        <taxon>Ecdysozoa</taxon>
        <taxon>Arthropoda</taxon>
        <taxon>Hexapoda</taxon>
        <taxon>Insecta</taxon>
        <taxon>Pterygota</taxon>
        <taxon>Neoptera</taxon>
        <taxon>Endopterygota</taxon>
        <taxon>Coleoptera</taxon>
        <taxon>Polyphaga</taxon>
        <taxon>Scarabaeiformia</taxon>
        <taxon>Scarabaeidae</taxon>
        <taxon>Rutelinae</taxon>
        <taxon>Popillia</taxon>
    </lineage>
</organism>
<dbReference type="GO" id="GO:0003677">
    <property type="term" value="F:DNA binding"/>
    <property type="evidence" value="ECO:0007669"/>
    <property type="project" value="UniProtKB-KW"/>
</dbReference>
<gene>
    <name evidence="2" type="ORF">QE152_g15647</name>
</gene>
<evidence type="ECO:0000313" key="2">
    <source>
        <dbReference type="EMBL" id="KAK9729969.1"/>
    </source>
</evidence>
<dbReference type="Proteomes" id="UP001458880">
    <property type="component" value="Unassembled WGS sequence"/>
</dbReference>
<reference evidence="2 3" key="1">
    <citation type="journal article" date="2024" name="BMC Genomics">
        <title>De novo assembly and annotation of Popillia japonica's genome with initial clues to its potential as an invasive pest.</title>
        <authorList>
            <person name="Cucini C."/>
            <person name="Boschi S."/>
            <person name="Funari R."/>
            <person name="Cardaioli E."/>
            <person name="Iannotti N."/>
            <person name="Marturano G."/>
            <person name="Paoli F."/>
            <person name="Bruttini M."/>
            <person name="Carapelli A."/>
            <person name="Frati F."/>
            <person name="Nardi F."/>
        </authorList>
    </citation>
    <scope>NUCLEOTIDE SEQUENCE [LARGE SCALE GENOMIC DNA]</scope>
    <source>
        <strain evidence="2">DMR45628</strain>
    </source>
</reference>
<dbReference type="Gene3D" id="1.10.10.60">
    <property type="entry name" value="Homeodomain-like"/>
    <property type="match status" value="1"/>
</dbReference>
<keyword evidence="2" id="KW-0238">DNA-binding</keyword>
<proteinExistence type="predicted"/>
<evidence type="ECO:0000313" key="3">
    <source>
        <dbReference type="Proteomes" id="UP001458880"/>
    </source>
</evidence>